<dbReference type="PIRSF" id="PIRSF038021">
    <property type="entry name" value="UCP038021_RWDD2"/>
    <property type="match status" value="1"/>
</dbReference>
<feature type="domain" description="Small nuclear ribonucleoprotein Prp3 C-terminal" evidence="1">
    <location>
        <begin position="186"/>
        <end position="250"/>
    </location>
</feature>
<dbReference type="InterPro" id="IPR017359">
    <property type="entry name" value="Phi-like"/>
</dbReference>
<sequence>MSSTDPFLAPEVLLEHLQTITILESMFPSEITLPSSFSVLSDLVPILESNNPVLPPSTPLPADFRLILSLDIGSSPPRLLELEMVLPLRRSFDSLTSSPRPPSRIVLKLPTYLSRSQYAELCTSPLLELPPEAPIEDEFIDRLLLLVDHLRETIPTLISENESQRVHRESSSQESEFNQKELDRVWFWLPSLSTKEKRNDIVRMAPSWNLTGFVLAGKPGILCLEGNSKAIDSYMGWIKSVSWSDIPAFQKITERHRTPLITHRLFQDMVEITDLIEHRGYHGNRGEMGQVRTWIEDRGGMIEQQGSWGWHQAQHDDRAGVQMTDEL</sequence>
<proteinExistence type="predicted"/>
<dbReference type="Pfam" id="PF06544">
    <property type="entry name" value="Prp3_C"/>
    <property type="match status" value="1"/>
</dbReference>
<dbReference type="InterPro" id="IPR010541">
    <property type="entry name" value="Prp3_C"/>
</dbReference>
<accession>A0A0F7SHJ2</accession>
<dbReference type="CDD" id="cd24163">
    <property type="entry name" value="RWDD2_C"/>
    <property type="match status" value="1"/>
</dbReference>
<dbReference type="InterPro" id="IPR059181">
    <property type="entry name" value="RWDD2A-B_C"/>
</dbReference>
<protein>
    <submittedName>
        <fullName evidence="2">Uncharacterized conserved protein UCP038021, RWD</fullName>
    </submittedName>
</protein>
<evidence type="ECO:0000259" key="1">
    <source>
        <dbReference type="Pfam" id="PF06544"/>
    </source>
</evidence>
<reference evidence="2" key="1">
    <citation type="submission" date="2014-08" db="EMBL/GenBank/DDBJ databases">
        <authorList>
            <person name="Sharma Rahul"/>
            <person name="Thines Marco"/>
        </authorList>
    </citation>
    <scope>NUCLEOTIDE SEQUENCE</scope>
</reference>
<name>A0A0F7SHJ2_PHARH</name>
<dbReference type="AlphaFoldDB" id="A0A0F7SHJ2"/>
<dbReference type="PANTHER" id="PTHR15955">
    <property type="entry name" value="RWD DOMAIN CONTAINING PROTEIN 2"/>
    <property type="match status" value="1"/>
</dbReference>
<organism evidence="2">
    <name type="scientific">Phaffia rhodozyma</name>
    <name type="common">Yeast</name>
    <name type="synonym">Xanthophyllomyces dendrorhous</name>
    <dbReference type="NCBI Taxonomy" id="264483"/>
    <lineage>
        <taxon>Eukaryota</taxon>
        <taxon>Fungi</taxon>
        <taxon>Dikarya</taxon>
        <taxon>Basidiomycota</taxon>
        <taxon>Agaricomycotina</taxon>
        <taxon>Tremellomycetes</taxon>
        <taxon>Cystofilobasidiales</taxon>
        <taxon>Mrakiaceae</taxon>
        <taxon>Phaffia</taxon>
    </lineage>
</organism>
<dbReference type="EMBL" id="LN483345">
    <property type="protein sequence ID" value="CDZ98376.1"/>
    <property type="molecule type" value="Genomic_DNA"/>
</dbReference>
<evidence type="ECO:0000313" key="2">
    <source>
        <dbReference type="EMBL" id="CDZ98376.1"/>
    </source>
</evidence>
<dbReference type="PANTHER" id="PTHR15955:SF10">
    <property type="entry name" value="DUF1115 DOMAIN PROTEIN (AFU_ORTHOLOGUE AFUA_5G14750)"/>
    <property type="match status" value="1"/>
</dbReference>